<dbReference type="AlphaFoldDB" id="A0A532V000"/>
<evidence type="ECO:0000256" key="1">
    <source>
        <dbReference type="ARBA" id="ARBA00010876"/>
    </source>
</evidence>
<keyword evidence="2 5" id="KW-0694">RNA-binding</keyword>
<evidence type="ECO:0000259" key="7">
    <source>
        <dbReference type="SMART" id="SM00363"/>
    </source>
</evidence>
<organism evidence="8 9">
    <name type="scientific">candidate division LCP-89 bacterium B3_LCP</name>
    <dbReference type="NCBI Taxonomy" id="2012998"/>
    <lineage>
        <taxon>Bacteria</taxon>
        <taxon>Pseudomonadati</taxon>
        <taxon>Bacteria division LCP-89</taxon>
    </lineage>
</organism>
<name>A0A532V000_UNCL8</name>
<comment type="similarity">
    <text evidence="1 6">Belongs to the pseudouridine synthase RluA family.</text>
</comment>
<accession>A0A532V000</accession>
<dbReference type="FunFam" id="3.30.2350.10:FF:000006">
    <property type="entry name" value="Pseudouridine synthase"/>
    <property type="match status" value="1"/>
</dbReference>
<gene>
    <name evidence="8" type="ORF">CEE37_09165</name>
</gene>
<dbReference type="InterPro" id="IPR002942">
    <property type="entry name" value="S4_RNA-bd"/>
</dbReference>
<sequence length="329" mass="37097">MEETPTDFREIQLTIKTHQTDQRLDSYLAKQIGNLSRSRIRKLIDGDLITINDERAKPSHLVKWGEEVIVRIPGPKPSPLTAEAIPLDICYEDSHLIVVNKPAGMVVHPAYGHPSGTLVNALLYHCQDLAGIGGEMRPGLVHRIDKDTSGLLVVAKTEQTLSGLSKQFKKKTSERLYKAIVWGHLQPPEGRVDAPLGRSPRDRKIFSVVQSGKTAATKYWTLERFELFSLLQLQLETGRTHQIRIHMLHAGHPVLGDPQYGGRNRRLGPLTSAQRRFVAEIFEILPRQALHAAVLSFIHPATGETLRFESEFPEDIQQVLQLIRSRNRH</sequence>
<dbReference type="InterPro" id="IPR006145">
    <property type="entry name" value="PsdUridine_synth_RsuA/RluA"/>
</dbReference>
<dbReference type="SUPFAM" id="SSF55174">
    <property type="entry name" value="Alpha-L RNA-binding motif"/>
    <property type="match status" value="1"/>
</dbReference>
<protein>
    <recommendedName>
        <fullName evidence="6">Pseudouridine synthase</fullName>
        <ecNumber evidence="6">5.4.99.-</ecNumber>
    </recommendedName>
</protein>
<dbReference type="SUPFAM" id="SSF55120">
    <property type="entry name" value="Pseudouridine synthase"/>
    <property type="match status" value="1"/>
</dbReference>
<comment type="catalytic activity">
    <reaction evidence="6">
        <text>a uridine in RNA = a pseudouridine in RNA</text>
        <dbReference type="Rhea" id="RHEA:48348"/>
        <dbReference type="Rhea" id="RHEA-COMP:12068"/>
        <dbReference type="Rhea" id="RHEA-COMP:12069"/>
        <dbReference type="ChEBI" id="CHEBI:65314"/>
        <dbReference type="ChEBI" id="CHEBI:65315"/>
    </reaction>
</comment>
<dbReference type="CDD" id="cd00165">
    <property type="entry name" value="S4"/>
    <property type="match status" value="1"/>
</dbReference>
<feature type="active site" evidence="4">
    <location>
        <position position="145"/>
    </location>
</feature>
<keyword evidence="3 6" id="KW-0413">Isomerase</keyword>
<dbReference type="PROSITE" id="PS01129">
    <property type="entry name" value="PSI_RLU"/>
    <property type="match status" value="1"/>
</dbReference>
<dbReference type="Pfam" id="PF01479">
    <property type="entry name" value="S4"/>
    <property type="match status" value="1"/>
</dbReference>
<dbReference type="GO" id="GO:0120159">
    <property type="term" value="F:rRNA pseudouridine synthase activity"/>
    <property type="evidence" value="ECO:0007669"/>
    <property type="project" value="UniProtKB-ARBA"/>
</dbReference>
<evidence type="ECO:0000313" key="8">
    <source>
        <dbReference type="EMBL" id="TKJ40472.1"/>
    </source>
</evidence>
<proteinExistence type="inferred from homology"/>
<comment type="caution">
    <text evidence="8">The sequence shown here is derived from an EMBL/GenBank/DDBJ whole genome shotgun (WGS) entry which is preliminary data.</text>
</comment>
<feature type="domain" description="RNA-binding S4" evidence="7">
    <location>
        <begin position="22"/>
        <end position="86"/>
    </location>
</feature>
<evidence type="ECO:0000256" key="6">
    <source>
        <dbReference type="RuleBase" id="RU362028"/>
    </source>
</evidence>
<dbReference type="EC" id="5.4.99.-" evidence="6"/>
<evidence type="ECO:0000256" key="2">
    <source>
        <dbReference type="ARBA" id="ARBA00022884"/>
    </source>
</evidence>
<comment type="function">
    <text evidence="6">Responsible for synthesis of pseudouridine from uracil.</text>
</comment>
<dbReference type="CDD" id="cd02869">
    <property type="entry name" value="PseudoU_synth_RluA_like"/>
    <property type="match status" value="1"/>
</dbReference>
<dbReference type="GO" id="GO:0003723">
    <property type="term" value="F:RNA binding"/>
    <property type="evidence" value="ECO:0007669"/>
    <property type="project" value="UniProtKB-KW"/>
</dbReference>
<dbReference type="InterPro" id="IPR020103">
    <property type="entry name" value="PsdUridine_synth_cat_dom_sf"/>
</dbReference>
<reference evidence="8 9" key="1">
    <citation type="submission" date="2017-06" db="EMBL/GenBank/DDBJ databases">
        <title>Novel microbial phyla capable of carbon fixation and sulfur reduction in deep-sea sediments.</title>
        <authorList>
            <person name="Huang J."/>
            <person name="Baker B."/>
            <person name="Wang Y."/>
        </authorList>
    </citation>
    <scope>NUCLEOTIDE SEQUENCE [LARGE SCALE GENOMIC DNA]</scope>
    <source>
        <strain evidence="8">B3_LCP</strain>
    </source>
</reference>
<dbReference type="EMBL" id="NJBN01000005">
    <property type="protein sequence ID" value="TKJ40472.1"/>
    <property type="molecule type" value="Genomic_DNA"/>
</dbReference>
<dbReference type="Gene3D" id="3.30.2350.10">
    <property type="entry name" value="Pseudouridine synthase"/>
    <property type="match status" value="1"/>
</dbReference>
<evidence type="ECO:0000256" key="4">
    <source>
        <dbReference type="PIRSR" id="PIRSR606225-1"/>
    </source>
</evidence>
<dbReference type="NCBIfam" id="TIGR00005">
    <property type="entry name" value="rluA_subfam"/>
    <property type="match status" value="1"/>
</dbReference>
<dbReference type="InterPro" id="IPR006224">
    <property type="entry name" value="PsdUridine_synth_RluA-like_CS"/>
</dbReference>
<dbReference type="InterPro" id="IPR050188">
    <property type="entry name" value="RluA_PseudoU_synthase"/>
</dbReference>
<evidence type="ECO:0000313" key="9">
    <source>
        <dbReference type="Proteomes" id="UP000319619"/>
    </source>
</evidence>
<dbReference type="Pfam" id="PF00849">
    <property type="entry name" value="PseudoU_synth_2"/>
    <property type="match status" value="1"/>
</dbReference>
<dbReference type="PANTHER" id="PTHR21600">
    <property type="entry name" value="MITOCHONDRIAL RNA PSEUDOURIDINE SYNTHASE"/>
    <property type="match status" value="1"/>
</dbReference>
<dbReference type="InterPro" id="IPR036986">
    <property type="entry name" value="S4_RNA-bd_sf"/>
</dbReference>
<dbReference type="GO" id="GO:0000455">
    <property type="term" value="P:enzyme-directed rRNA pseudouridine synthesis"/>
    <property type="evidence" value="ECO:0007669"/>
    <property type="project" value="TreeGrafter"/>
</dbReference>
<dbReference type="SMART" id="SM00363">
    <property type="entry name" value="S4"/>
    <property type="match status" value="1"/>
</dbReference>
<dbReference type="InterPro" id="IPR006225">
    <property type="entry name" value="PsdUridine_synth_RluC/D"/>
</dbReference>
<dbReference type="Proteomes" id="UP000319619">
    <property type="component" value="Unassembled WGS sequence"/>
</dbReference>
<evidence type="ECO:0000256" key="5">
    <source>
        <dbReference type="PROSITE-ProRule" id="PRU00182"/>
    </source>
</evidence>
<evidence type="ECO:0000256" key="3">
    <source>
        <dbReference type="ARBA" id="ARBA00023235"/>
    </source>
</evidence>
<dbReference type="PANTHER" id="PTHR21600:SF44">
    <property type="entry name" value="RIBOSOMAL LARGE SUBUNIT PSEUDOURIDINE SYNTHASE D"/>
    <property type="match status" value="1"/>
</dbReference>
<dbReference type="Gene3D" id="3.10.290.10">
    <property type="entry name" value="RNA-binding S4 domain"/>
    <property type="match status" value="1"/>
</dbReference>
<dbReference type="PROSITE" id="PS50889">
    <property type="entry name" value="S4"/>
    <property type="match status" value="1"/>
</dbReference>